<gene>
    <name evidence="2" type="ORF">BM613_08465</name>
</gene>
<proteinExistence type="predicted"/>
<keyword evidence="1" id="KW-0472">Membrane</keyword>
<keyword evidence="3" id="KW-1185">Reference proteome</keyword>
<dbReference type="Pfam" id="PF05437">
    <property type="entry name" value="AzlD"/>
    <property type="match status" value="1"/>
</dbReference>
<evidence type="ECO:0000313" key="2">
    <source>
        <dbReference type="EMBL" id="PWI57495.1"/>
    </source>
</evidence>
<keyword evidence="1" id="KW-0812">Transmembrane</keyword>
<dbReference type="OrthoDB" id="2376154at2"/>
<evidence type="ECO:0000313" key="3">
    <source>
        <dbReference type="Proteomes" id="UP000245380"/>
    </source>
</evidence>
<dbReference type="AlphaFoldDB" id="A0A2U3D894"/>
<organism evidence="2 3">
    <name type="scientific">Sulfoacidibacillus thermotolerans</name>
    <name type="common">Acidibacillus sulfuroxidans</name>
    <dbReference type="NCBI Taxonomy" id="1765684"/>
    <lineage>
        <taxon>Bacteria</taxon>
        <taxon>Bacillati</taxon>
        <taxon>Bacillota</taxon>
        <taxon>Bacilli</taxon>
        <taxon>Bacillales</taxon>
        <taxon>Alicyclobacillaceae</taxon>
        <taxon>Sulfoacidibacillus</taxon>
    </lineage>
</organism>
<dbReference type="RefSeq" id="WP_109430756.1">
    <property type="nucleotide sequence ID" value="NZ_MPDK01000012.1"/>
</dbReference>
<feature type="transmembrane region" description="Helical" evidence="1">
    <location>
        <begin position="87"/>
        <end position="104"/>
    </location>
</feature>
<name>A0A2U3D894_SULT2</name>
<dbReference type="InterPro" id="IPR008407">
    <property type="entry name" value="Brnchd-chn_aa_trnsp_AzlD"/>
</dbReference>
<reference evidence="2 3" key="1">
    <citation type="submission" date="2016-11" db="EMBL/GenBank/DDBJ databases">
        <title>Comparative genomics of Acidibacillus ferroxidans species.</title>
        <authorList>
            <person name="Oliveira G."/>
            <person name="Nunes G."/>
            <person name="Oliveira R."/>
            <person name="Araujo F."/>
            <person name="Salim A."/>
            <person name="Scholte L."/>
            <person name="Morais D."/>
            <person name="Nancucheo I."/>
            <person name="Johnson D.B."/>
            <person name="Grail B."/>
            <person name="Bittencourt J."/>
            <person name="Valadares R."/>
        </authorList>
    </citation>
    <scope>NUCLEOTIDE SEQUENCE [LARGE SCALE GENOMIC DNA]</scope>
    <source>
        <strain evidence="2 3">Y002</strain>
    </source>
</reference>
<dbReference type="EMBL" id="MPDK01000012">
    <property type="protein sequence ID" value="PWI57495.1"/>
    <property type="molecule type" value="Genomic_DNA"/>
</dbReference>
<protein>
    <submittedName>
        <fullName evidence="2">Branched-chain amino acid transport</fullName>
    </submittedName>
</protein>
<evidence type="ECO:0000256" key="1">
    <source>
        <dbReference type="SAM" id="Phobius"/>
    </source>
</evidence>
<comment type="caution">
    <text evidence="2">The sequence shown here is derived from an EMBL/GenBank/DDBJ whole genome shotgun (WGS) entry which is preliminary data.</text>
</comment>
<accession>A0A2U3D894</accession>
<keyword evidence="1" id="KW-1133">Transmembrane helix</keyword>
<dbReference type="Proteomes" id="UP000245380">
    <property type="component" value="Unassembled WGS sequence"/>
</dbReference>
<feature type="transmembrane region" description="Helical" evidence="1">
    <location>
        <begin position="38"/>
        <end position="56"/>
    </location>
</feature>
<sequence>MNSLFFETILIGAGTYLIRAGSLSSGSRIKWPDWVHKWLSFVTPAVLGALLGPLLLSPESDWNSQLHNPTLIATVPTAVVGWFSRNLLLTVAVGVGCFAILRYWI</sequence>